<accession>A0A8S1JFN3</accession>
<proteinExistence type="predicted"/>
<evidence type="ECO:0000313" key="3">
    <source>
        <dbReference type="Proteomes" id="UP000708148"/>
    </source>
</evidence>
<reference evidence="2" key="1">
    <citation type="submission" date="2020-12" db="EMBL/GenBank/DDBJ databases">
        <authorList>
            <person name="Iha C."/>
        </authorList>
    </citation>
    <scope>NUCLEOTIDE SEQUENCE</scope>
</reference>
<evidence type="ECO:0000256" key="1">
    <source>
        <dbReference type="SAM" id="MobiDB-lite"/>
    </source>
</evidence>
<keyword evidence="3" id="KW-1185">Reference proteome</keyword>
<comment type="caution">
    <text evidence="2">The sequence shown here is derived from an EMBL/GenBank/DDBJ whole genome shotgun (WGS) entry which is preliminary data.</text>
</comment>
<gene>
    <name evidence="2" type="ORF">OSTQU699_LOCUS10187</name>
</gene>
<organism evidence="2 3">
    <name type="scientific">Ostreobium quekettii</name>
    <dbReference type="NCBI Taxonomy" id="121088"/>
    <lineage>
        <taxon>Eukaryota</taxon>
        <taxon>Viridiplantae</taxon>
        <taxon>Chlorophyta</taxon>
        <taxon>core chlorophytes</taxon>
        <taxon>Ulvophyceae</taxon>
        <taxon>TCBD clade</taxon>
        <taxon>Bryopsidales</taxon>
        <taxon>Ostreobineae</taxon>
        <taxon>Ostreobiaceae</taxon>
        <taxon>Ostreobium</taxon>
    </lineage>
</organism>
<feature type="region of interest" description="Disordered" evidence="1">
    <location>
        <begin position="29"/>
        <end position="54"/>
    </location>
</feature>
<sequence length="120" mass="14576">MEERVKRLEQENLRLRSDLRDMEKALKKAKDELKNRQTHSRPTSANPRRKRAKWTLKGRQVQSTYLCRCRQLLRTRMDPSWFRKVGKELSELVARWESFKTHDWQNVVGRLRVAHYARQS</sequence>
<dbReference type="Proteomes" id="UP000708148">
    <property type="component" value="Unassembled WGS sequence"/>
</dbReference>
<protein>
    <submittedName>
        <fullName evidence="2">Uncharacterized protein</fullName>
    </submittedName>
</protein>
<dbReference type="AlphaFoldDB" id="A0A8S1JFN3"/>
<dbReference type="EMBL" id="CAJHUC010002961">
    <property type="protein sequence ID" value="CAD7704832.1"/>
    <property type="molecule type" value="Genomic_DNA"/>
</dbReference>
<evidence type="ECO:0000313" key="2">
    <source>
        <dbReference type="EMBL" id="CAD7704832.1"/>
    </source>
</evidence>
<name>A0A8S1JFN3_9CHLO</name>